<comment type="similarity">
    <text evidence="1">Belongs to the CdaR family.</text>
</comment>
<evidence type="ECO:0000259" key="4">
    <source>
        <dbReference type="Pfam" id="PF17853"/>
    </source>
</evidence>
<keyword evidence="6" id="KW-1185">Reference proteome</keyword>
<proteinExistence type="inferred from homology"/>
<evidence type="ECO:0000313" key="5">
    <source>
        <dbReference type="EMBL" id="MBB4908773.1"/>
    </source>
</evidence>
<dbReference type="Pfam" id="PF17853">
    <property type="entry name" value="GGDEF_2"/>
    <property type="match status" value="1"/>
</dbReference>
<protein>
    <submittedName>
        <fullName evidence="5">Sugar diacid utilization regulator</fullName>
    </submittedName>
</protein>
<dbReference type="AlphaFoldDB" id="A0A7W7VFW9"/>
<dbReference type="InterPro" id="IPR051448">
    <property type="entry name" value="CdaR-like_regulators"/>
</dbReference>
<dbReference type="EMBL" id="JACHJQ010000005">
    <property type="protein sequence ID" value="MBB4908773.1"/>
    <property type="molecule type" value="Genomic_DNA"/>
</dbReference>
<dbReference type="Gene3D" id="1.10.10.2840">
    <property type="entry name" value="PucR C-terminal helix-turn-helix domain"/>
    <property type="match status" value="1"/>
</dbReference>
<organism evidence="5 6">
    <name type="scientific">Actinophytocola algeriensis</name>
    <dbReference type="NCBI Taxonomy" id="1768010"/>
    <lineage>
        <taxon>Bacteria</taxon>
        <taxon>Bacillati</taxon>
        <taxon>Actinomycetota</taxon>
        <taxon>Actinomycetes</taxon>
        <taxon>Pseudonocardiales</taxon>
        <taxon>Pseudonocardiaceae</taxon>
    </lineage>
</organism>
<dbReference type="PANTHER" id="PTHR33744">
    <property type="entry name" value="CARBOHYDRATE DIACID REGULATOR"/>
    <property type="match status" value="1"/>
</dbReference>
<gene>
    <name evidence="5" type="ORF">FHR82_005026</name>
</gene>
<sequence>MTVPALADREGGVDLSADDLGVLAAKASAGADGVPADLLDGYLQTLVEVSESGRRIREDELRRWRDIGAQAAERGVPMRGLINLYMSATWLAWPILPGVRHPARADRLGPVGESVFRAADAAIMTLTAGYEEVQRWAVRREESIRREFIDDLLDGRGLGRLAERAERYGLQLAGTHVVAVAQAPEAFLDGGSAAREVENALRFQFGPRDVLVCTKDGLLVCLAPHHLETVPDEFVRQLTTTLGSGTPWRVGVGRPQPGPGGAVRSFEQARNALDIGSRLDLPGRVLRARDLLVYQVLRRDSAALTELVEEVLEPLRGTRMGPGPLLETLLAYFMAGGVATIAAKRLHVGVRTVTYRLNRVKQLTGYAADDPAQAFALQVAVLGASLIGWPDHHGAV</sequence>
<evidence type="ECO:0000256" key="1">
    <source>
        <dbReference type="ARBA" id="ARBA00006754"/>
    </source>
</evidence>
<reference evidence="5 6" key="1">
    <citation type="submission" date="2020-08" db="EMBL/GenBank/DDBJ databases">
        <title>Genomic Encyclopedia of Type Strains, Phase III (KMG-III): the genomes of soil and plant-associated and newly described type strains.</title>
        <authorList>
            <person name="Whitman W."/>
        </authorList>
    </citation>
    <scope>NUCLEOTIDE SEQUENCE [LARGE SCALE GENOMIC DNA]</scope>
    <source>
        <strain evidence="5 6">CECT 8960</strain>
    </source>
</reference>
<feature type="domain" description="RsbT co-antagonist protein RsbRD N-terminal" evidence="3">
    <location>
        <begin position="43"/>
        <end position="142"/>
    </location>
</feature>
<accession>A0A7W7VFW9</accession>
<dbReference type="Proteomes" id="UP000520767">
    <property type="component" value="Unassembled WGS sequence"/>
</dbReference>
<dbReference type="InterPro" id="IPR025736">
    <property type="entry name" value="PucR_C-HTH_dom"/>
</dbReference>
<dbReference type="InterPro" id="IPR041522">
    <property type="entry name" value="CdaR_GGDEF"/>
</dbReference>
<dbReference type="PANTHER" id="PTHR33744:SF1">
    <property type="entry name" value="DNA-BINDING TRANSCRIPTIONAL ACTIVATOR ADER"/>
    <property type="match status" value="1"/>
</dbReference>
<evidence type="ECO:0000259" key="3">
    <source>
        <dbReference type="Pfam" id="PF14361"/>
    </source>
</evidence>
<comment type="caution">
    <text evidence="5">The sequence shown here is derived from an EMBL/GenBank/DDBJ whole genome shotgun (WGS) entry which is preliminary data.</text>
</comment>
<dbReference type="InterPro" id="IPR025751">
    <property type="entry name" value="RsbRD_N_dom"/>
</dbReference>
<dbReference type="Pfam" id="PF13556">
    <property type="entry name" value="HTH_30"/>
    <property type="match status" value="1"/>
</dbReference>
<dbReference type="Pfam" id="PF14361">
    <property type="entry name" value="RsbRD_N"/>
    <property type="match status" value="1"/>
</dbReference>
<evidence type="ECO:0000313" key="6">
    <source>
        <dbReference type="Proteomes" id="UP000520767"/>
    </source>
</evidence>
<feature type="domain" description="PucR C-terminal helix-turn-helix" evidence="2">
    <location>
        <begin position="325"/>
        <end position="381"/>
    </location>
</feature>
<dbReference type="RefSeq" id="WP_184812878.1">
    <property type="nucleotide sequence ID" value="NZ_JACHJQ010000005.1"/>
</dbReference>
<dbReference type="InterPro" id="IPR042070">
    <property type="entry name" value="PucR_C-HTH_sf"/>
</dbReference>
<feature type="domain" description="CdaR GGDEF-like" evidence="4">
    <location>
        <begin position="160"/>
        <end position="275"/>
    </location>
</feature>
<name>A0A7W7VFW9_9PSEU</name>
<evidence type="ECO:0000259" key="2">
    <source>
        <dbReference type="Pfam" id="PF13556"/>
    </source>
</evidence>